<comment type="caution">
    <text evidence="3">The sequence shown here is derived from an EMBL/GenBank/DDBJ whole genome shotgun (WGS) entry which is preliminary data.</text>
</comment>
<dbReference type="Pfam" id="PF25819">
    <property type="entry name" value="Nal1_C"/>
    <property type="match status" value="1"/>
</dbReference>
<feature type="region of interest" description="Disordered" evidence="1">
    <location>
        <begin position="1"/>
        <end position="73"/>
    </location>
</feature>
<dbReference type="OrthoDB" id="1881052at2759"/>
<name>A0A3L6PZB1_PANMI</name>
<feature type="domain" description="Nal1 C-terminal" evidence="2">
    <location>
        <begin position="224"/>
        <end position="475"/>
    </location>
</feature>
<evidence type="ECO:0000256" key="1">
    <source>
        <dbReference type="SAM" id="MobiDB-lite"/>
    </source>
</evidence>
<dbReference type="InterPro" id="IPR057904">
    <property type="entry name" value="Nal1_C"/>
</dbReference>
<dbReference type="InterPro" id="IPR057906">
    <property type="entry name" value="Nal1"/>
</dbReference>
<dbReference type="STRING" id="4540.A0A3L6PZB1"/>
<dbReference type="AlphaFoldDB" id="A0A3L6PZB1"/>
<gene>
    <name evidence="3" type="ORF">C2845_PM17G00450</name>
</gene>
<dbReference type="PANTHER" id="PTHR31521:SF2">
    <property type="entry name" value="EXPRESSED PROTEIN"/>
    <property type="match status" value="1"/>
</dbReference>
<dbReference type="SUPFAM" id="SSF50494">
    <property type="entry name" value="Trypsin-like serine proteases"/>
    <property type="match status" value="1"/>
</dbReference>
<keyword evidence="4" id="KW-1185">Reference proteome</keyword>
<evidence type="ECO:0000313" key="4">
    <source>
        <dbReference type="Proteomes" id="UP000275267"/>
    </source>
</evidence>
<organism evidence="3 4">
    <name type="scientific">Panicum miliaceum</name>
    <name type="common">Proso millet</name>
    <name type="synonym">Broomcorn millet</name>
    <dbReference type="NCBI Taxonomy" id="4540"/>
    <lineage>
        <taxon>Eukaryota</taxon>
        <taxon>Viridiplantae</taxon>
        <taxon>Streptophyta</taxon>
        <taxon>Embryophyta</taxon>
        <taxon>Tracheophyta</taxon>
        <taxon>Spermatophyta</taxon>
        <taxon>Magnoliopsida</taxon>
        <taxon>Liliopsida</taxon>
        <taxon>Poales</taxon>
        <taxon>Poaceae</taxon>
        <taxon>PACMAD clade</taxon>
        <taxon>Panicoideae</taxon>
        <taxon>Panicodae</taxon>
        <taxon>Paniceae</taxon>
        <taxon>Panicinae</taxon>
        <taxon>Panicum</taxon>
        <taxon>Panicum sect. Panicum</taxon>
    </lineage>
</organism>
<protein>
    <recommendedName>
        <fullName evidence="2">Nal1 C-terminal domain-containing protein</fullName>
    </recommendedName>
</protein>
<dbReference type="EMBL" id="PQIB02000014">
    <property type="protein sequence ID" value="RLM69065.1"/>
    <property type="molecule type" value="Genomic_DNA"/>
</dbReference>
<proteinExistence type="predicted"/>
<evidence type="ECO:0000259" key="2">
    <source>
        <dbReference type="Pfam" id="PF25819"/>
    </source>
</evidence>
<feature type="region of interest" description="Disordered" evidence="1">
    <location>
        <begin position="555"/>
        <end position="608"/>
    </location>
</feature>
<evidence type="ECO:0000313" key="3">
    <source>
        <dbReference type="EMBL" id="RLM69065.1"/>
    </source>
</evidence>
<accession>A0A3L6PZB1</accession>
<feature type="compositionally biased region" description="Basic and acidic residues" evidence="1">
    <location>
        <begin position="588"/>
        <end position="608"/>
    </location>
</feature>
<dbReference type="Proteomes" id="UP000275267">
    <property type="component" value="Unassembled WGS sequence"/>
</dbReference>
<feature type="compositionally biased region" description="Low complexity" evidence="1">
    <location>
        <begin position="49"/>
        <end position="58"/>
    </location>
</feature>
<dbReference type="InterPro" id="IPR009003">
    <property type="entry name" value="Peptidase_S1_PA"/>
</dbReference>
<dbReference type="PANTHER" id="PTHR31521">
    <property type="entry name" value="EXPRESSED PROTEIN"/>
    <property type="match status" value="1"/>
</dbReference>
<reference evidence="4" key="1">
    <citation type="journal article" date="2019" name="Nat. Commun.">
        <title>The genome of broomcorn millet.</title>
        <authorList>
            <person name="Zou C."/>
            <person name="Miki D."/>
            <person name="Li D."/>
            <person name="Tang Q."/>
            <person name="Xiao L."/>
            <person name="Rajput S."/>
            <person name="Deng P."/>
            <person name="Jia W."/>
            <person name="Huang R."/>
            <person name="Zhang M."/>
            <person name="Sun Y."/>
            <person name="Hu J."/>
            <person name="Fu X."/>
            <person name="Schnable P.S."/>
            <person name="Li F."/>
            <person name="Zhang H."/>
            <person name="Feng B."/>
            <person name="Zhu X."/>
            <person name="Liu R."/>
            <person name="Schnable J.C."/>
            <person name="Zhu J.-K."/>
            <person name="Zhang H."/>
        </authorList>
    </citation>
    <scope>NUCLEOTIDE SEQUENCE [LARGE SCALE GENOMIC DNA]</scope>
</reference>
<feature type="compositionally biased region" description="Basic and acidic residues" evidence="1">
    <location>
        <begin position="13"/>
        <end position="48"/>
    </location>
</feature>
<sequence length="608" mass="65502">MGQCPCFGSAQAAERERRAEADRRESQEARAKAAEAAQRRQEEFDKSAAGRAAKAQMKAMKESKTSNQGEPVLKPSDIWKAHAGSSQSEGSALDMERNGCNHNCCPSPLQPIASAGQHSESSAAYFSWPTSTLMHGSAEGRANYFGNLQKGVLPGHLGRLPKGQQATTLLDLMIIRAFHSKILRRFSLGTAIGFRIRKGTLTDTPAILVFVARKVHRKWLSTTQCLPAALEVASLETYGTLGAIVKSRTGNKQVGFLTNRHVAVDLDYPNQKMFHPLPPNLGPGVYLGAVERATSFITDDVWYGIYAGTNPETFVRADGAFIPFADDFDISSVSTSVKGVGVIGDVKAIDLQSPIGSLIGRQVVKVGRSSGLTTGTVVAYALEYNDEKGICFFTDFLVVGENQQTFDLEGDSGSLIILTGQDGEKPQPIGIIWGGTANRGRLKLKSGQGPENWTSGVDLGRLLDLLELDLITTSEGLQAALEEQRITLAAAAAAANSNATESSPVAGPQENDKVDKIYEPLGINIQQLPRDGSATSTDQPNENVEEHQFIPNLIGMSPMRDGQEGNGELNNLTDLENSPDDICIGLHLGEREPKRLRSDSTLDIDLQK</sequence>